<organism evidence="2 3">
    <name type="scientific">Paenibacillus ginsengarvi</name>
    <dbReference type="NCBI Taxonomy" id="400777"/>
    <lineage>
        <taxon>Bacteria</taxon>
        <taxon>Bacillati</taxon>
        <taxon>Bacillota</taxon>
        <taxon>Bacilli</taxon>
        <taxon>Bacillales</taxon>
        <taxon>Paenibacillaceae</taxon>
        <taxon>Paenibacillus</taxon>
    </lineage>
</organism>
<feature type="domain" description="VOC" evidence="1">
    <location>
        <begin position="22"/>
        <end position="139"/>
    </location>
</feature>
<dbReference type="InterPro" id="IPR037523">
    <property type="entry name" value="VOC_core"/>
</dbReference>
<dbReference type="Pfam" id="PF00903">
    <property type="entry name" value="Glyoxalase"/>
    <property type="match status" value="1"/>
</dbReference>
<dbReference type="Proteomes" id="UP000282311">
    <property type="component" value="Unassembled WGS sequence"/>
</dbReference>
<dbReference type="EMBL" id="RBAH01000041">
    <property type="protein sequence ID" value="RKN64586.1"/>
    <property type="molecule type" value="Genomic_DNA"/>
</dbReference>
<evidence type="ECO:0000313" key="2">
    <source>
        <dbReference type="EMBL" id="RKN64586.1"/>
    </source>
</evidence>
<dbReference type="Gene3D" id="3.10.180.10">
    <property type="entry name" value="2,3-Dihydroxybiphenyl 1,2-Dioxygenase, domain 1"/>
    <property type="match status" value="1"/>
</dbReference>
<keyword evidence="3" id="KW-1185">Reference proteome</keyword>
<dbReference type="PANTHER" id="PTHR36437:SF2">
    <property type="entry name" value="GLYOXALASE_BLEOMYCIN RESISTANCE PROTEIN_DIOXYGENASE"/>
    <property type="match status" value="1"/>
</dbReference>
<dbReference type="AlphaFoldDB" id="A0A3B0AXP6"/>
<accession>A0A3B0AXP6</accession>
<dbReference type="PANTHER" id="PTHR36437">
    <property type="entry name" value="GLYOXALASE/BLEOMYCIN RESISTANCE PROTEIN/DIOXYGENASE"/>
    <property type="match status" value="1"/>
</dbReference>
<protein>
    <submittedName>
        <fullName evidence="2">VOC family protein</fullName>
    </submittedName>
</protein>
<dbReference type="InterPro" id="IPR029068">
    <property type="entry name" value="Glyas_Bleomycin-R_OHBP_Dase"/>
</dbReference>
<dbReference type="InterPro" id="IPR004360">
    <property type="entry name" value="Glyas_Fos-R_dOase_dom"/>
</dbReference>
<proteinExistence type="predicted"/>
<dbReference type="SUPFAM" id="SSF54593">
    <property type="entry name" value="Glyoxalase/Bleomycin resistance protein/Dihydroxybiphenyl dioxygenase"/>
    <property type="match status" value="1"/>
</dbReference>
<dbReference type="PROSITE" id="PS51819">
    <property type="entry name" value="VOC"/>
    <property type="match status" value="1"/>
</dbReference>
<name>A0A3B0AXP6_9BACL</name>
<gene>
    <name evidence="2" type="ORF">D7M11_33620</name>
</gene>
<sequence>MKMTEQKFSTENDVNDVSIIQEVNFIHMPVSDIDEAINWYIKYLGCKGAHKVHEELASVNLPSGPTLLFIKTQHEERAKFLKNGQDYSIVGFITKDIEKAFASLKENGVRVHNFRDEGEVGKFFDFYDPDGNRFTIWGCPIEDYNSSINRTGELI</sequence>
<evidence type="ECO:0000259" key="1">
    <source>
        <dbReference type="PROSITE" id="PS51819"/>
    </source>
</evidence>
<dbReference type="CDD" id="cd06587">
    <property type="entry name" value="VOC"/>
    <property type="match status" value="1"/>
</dbReference>
<comment type="caution">
    <text evidence="2">The sequence shown here is derived from an EMBL/GenBank/DDBJ whole genome shotgun (WGS) entry which is preliminary data.</text>
</comment>
<evidence type="ECO:0000313" key="3">
    <source>
        <dbReference type="Proteomes" id="UP000282311"/>
    </source>
</evidence>
<reference evidence="2 3" key="1">
    <citation type="journal article" date="2007" name="Int. J. Syst. Evol. Microbiol.">
        <title>Paenibacillus ginsengarvi sp. nov., isolated from soil from ginseng cultivation.</title>
        <authorList>
            <person name="Yoon M.H."/>
            <person name="Ten L.N."/>
            <person name="Im W.T."/>
        </authorList>
    </citation>
    <scope>NUCLEOTIDE SEQUENCE [LARGE SCALE GENOMIC DNA]</scope>
    <source>
        <strain evidence="2 3">KCTC 13059</strain>
    </source>
</reference>